<evidence type="ECO:0000313" key="3">
    <source>
        <dbReference type="Proteomes" id="UP000327157"/>
    </source>
</evidence>
<dbReference type="AlphaFoldDB" id="A0A5N5GSW6"/>
<dbReference type="PANTHER" id="PTHR46578">
    <property type="entry name" value="ARM-REPEAT/TETRATRICOPEPTIDE REPEAT (TPR)-LIKE PROTEIN"/>
    <property type="match status" value="1"/>
</dbReference>
<sequence length="645" mass="73739">MHASFGLLITVHSFATKTLYQTKHKLLIFYKPQNPNKTPTSLHKTMNSQSQNTTTKTCDPECTKPSCFFCSMNEPDPSIRNVKIIRALLDLPFSHDQEHVLVLSSLWNIAMENPNDPQFPSLGIFECMAKLIHKGVNDKEWLLTDQNIYIPYYAAHIIGSYAMNIVEFAEEAVKSGVVLPLLELMRGEITWVEQRVAVHALVHIAGHDKVFEEAFSANEFEIVELAMEIASTGPKEVYDKFAGLERTERLKYHCNLVTSGVDGGLEIENRKAEEWASQLQCWSLSLLHSFACREKSLNLICKKEFLIKLCVMWGSLENQTSPAGIGLLRTLCQTKFGRQSVANSEEVVEALCNLSRSSDDWQIMAIDSLLLLLKDPETRYKVMEKSVVFLVDLVELRSCGGRPKVGDTIAQTLLIDYHKIKYGNLKVESKNAEIALEEIWDLKVDRKRRERLMFEQEVRKKKSMVKELKERGNESFRSGNLEKAVLEYSEAIDLCPLKIRNERIVLHSNRAQCFLLLKKPDAVISDTTRALCLSSSMSPHGKSLWRRSQAYDMKGLAKESLIDCLAFVNDRLKSEEPKTEKIPSYAAHCISSRRTEPRCLLLSRPGRRPTIVEETFDEQRWRKVERERRKKDINLSDRVGRLKIG</sequence>
<dbReference type="SUPFAM" id="SSF48452">
    <property type="entry name" value="TPR-like"/>
    <property type="match status" value="1"/>
</dbReference>
<evidence type="ECO:0000259" key="1">
    <source>
        <dbReference type="Pfam" id="PF26524"/>
    </source>
</evidence>
<reference evidence="2 3" key="3">
    <citation type="submission" date="2019-11" db="EMBL/GenBank/DDBJ databases">
        <title>A de novo genome assembly of a pear dwarfing rootstock.</title>
        <authorList>
            <person name="Wang F."/>
            <person name="Wang J."/>
            <person name="Li S."/>
            <person name="Zhang Y."/>
            <person name="Fang M."/>
            <person name="Ma L."/>
            <person name="Zhao Y."/>
            <person name="Jiang S."/>
        </authorList>
    </citation>
    <scope>NUCLEOTIDE SEQUENCE [LARGE SCALE GENOMIC DNA]</scope>
    <source>
        <strain evidence="2">S2</strain>
        <tissue evidence="2">Leaf</tissue>
    </source>
</reference>
<proteinExistence type="predicted"/>
<accession>A0A5N5GSW6</accession>
<dbReference type="Pfam" id="PF26524">
    <property type="entry name" value="ARM_7"/>
    <property type="match status" value="1"/>
</dbReference>
<comment type="caution">
    <text evidence="2">The sequence shown here is derived from an EMBL/GenBank/DDBJ whole genome shotgun (WGS) entry which is preliminary data.</text>
</comment>
<dbReference type="InterPro" id="IPR011989">
    <property type="entry name" value="ARM-like"/>
</dbReference>
<dbReference type="Gene3D" id="1.25.10.10">
    <property type="entry name" value="Leucine-rich Repeat Variant"/>
    <property type="match status" value="1"/>
</dbReference>
<dbReference type="Proteomes" id="UP000327157">
    <property type="component" value="Chromosome 15"/>
</dbReference>
<dbReference type="SUPFAM" id="SSF48371">
    <property type="entry name" value="ARM repeat"/>
    <property type="match status" value="1"/>
</dbReference>
<keyword evidence="3" id="KW-1185">Reference proteome</keyword>
<evidence type="ECO:0000313" key="2">
    <source>
        <dbReference type="EMBL" id="KAB2617763.1"/>
    </source>
</evidence>
<dbReference type="InterPro" id="IPR011990">
    <property type="entry name" value="TPR-like_helical_dom_sf"/>
</dbReference>
<name>A0A5N5GSW6_9ROSA</name>
<dbReference type="Gene3D" id="1.25.40.10">
    <property type="entry name" value="Tetratricopeptide repeat domain"/>
    <property type="match status" value="1"/>
</dbReference>
<protein>
    <recommendedName>
        <fullName evidence="1">ARM repeat N-terminal plant domain-containing protein</fullName>
    </recommendedName>
</protein>
<dbReference type="OrthoDB" id="1872379at2759"/>
<gene>
    <name evidence="2" type="ORF">D8674_013632</name>
</gene>
<reference evidence="2 3" key="1">
    <citation type="submission" date="2019-09" db="EMBL/GenBank/DDBJ databases">
        <authorList>
            <person name="Ou C."/>
        </authorList>
    </citation>
    <scope>NUCLEOTIDE SEQUENCE [LARGE SCALE GENOMIC DNA]</scope>
    <source>
        <strain evidence="2">S2</strain>
        <tissue evidence="2">Leaf</tissue>
    </source>
</reference>
<dbReference type="InterPro" id="IPR016024">
    <property type="entry name" value="ARM-type_fold"/>
</dbReference>
<organism evidence="2 3">
    <name type="scientific">Pyrus ussuriensis x Pyrus communis</name>
    <dbReference type="NCBI Taxonomy" id="2448454"/>
    <lineage>
        <taxon>Eukaryota</taxon>
        <taxon>Viridiplantae</taxon>
        <taxon>Streptophyta</taxon>
        <taxon>Embryophyta</taxon>
        <taxon>Tracheophyta</taxon>
        <taxon>Spermatophyta</taxon>
        <taxon>Magnoliopsida</taxon>
        <taxon>eudicotyledons</taxon>
        <taxon>Gunneridae</taxon>
        <taxon>Pentapetalae</taxon>
        <taxon>rosids</taxon>
        <taxon>fabids</taxon>
        <taxon>Rosales</taxon>
        <taxon>Rosaceae</taxon>
        <taxon>Amygdaloideae</taxon>
        <taxon>Maleae</taxon>
        <taxon>Pyrus</taxon>
    </lineage>
</organism>
<dbReference type="PANTHER" id="PTHR46578:SF4">
    <property type="entry name" value="ARM-REPEAT_TETRATRICOPEPTIDE REPEAT (TPR)-LIKE PROTEIN"/>
    <property type="match status" value="1"/>
</dbReference>
<reference evidence="3" key="2">
    <citation type="submission" date="2019-10" db="EMBL/GenBank/DDBJ databases">
        <title>A de novo genome assembly of a pear dwarfing rootstock.</title>
        <authorList>
            <person name="Wang F."/>
            <person name="Wang J."/>
            <person name="Li S."/>
            <person name="Zhang Y."/>
            <person name="Fang M."/>
            <person name="Ma L."/>
            <person name="Zhao Y."/>
            <person name="Jiang S."/>
        </authorList>
    </citation>
    <scope>NUCLEOTIDE SEQUENCE [LARGE SCALE GENOMIC DNA]</scope>
</reference>
<dbReference type="EMBL" id="SMOL01000401">
    <property type="protein sequence ID" value="KAB2617763.1"/>
    <property type="molecule type" value="Genomic_DNA"/>
</dbReference>
<dbReference type="InterPro" id="IPR058868">
    <property type="entry name" value="ARM_7"/>
</dbReference>
<feature type="domain" description="ARM repeat N-terminal plant" evidence="1">
    <location>
        <begin position="61"/>
        <end position="302"/>
    </location>
</feature>